<organism evidence="4 5">
    <name type="scientific">Cercophora newfieldiana</name>
    <dbReference type="NCBI Taxonomy" id="92897"/>
    <lineage>
        <taxon>Eukaryota</taxon>
        <taxon>Fungi</taxon>
        <taxon>Dikarya</taxon>
        <taxon>Ascomycota</taxon>
        <taxon>Pezizomycotina</taxon>
        <taxon>Sordariomycetes</taxon>
        <taxon>Sordariomycetidae</taxon>
        <taxon>Sordariales</taxon>
        <taxon>Lasiosphaeriaceae</taxon>
        <taxon>Cercophora</taxon>
    </lineage>
</organism>
<feature type="signal peptide" evidence="3">
    <location>
        <begin position="1"/>
        <end position="18"/>
    </location>
</feature>
<sequence length="283" mass="31183">MKLACLYLAAQLAALAASAPAPLHQLGNLETRPWSHHSPHKEESKAAKGRWKFGIPKMVTQVLVLGGNQNKDARIKNIPWNPPKPAEPSNVLASERPLTTEYLLSHRPLKTPGAGAREEEARRLEPVRQQHRMETETELFEISEMEIAIAIPSRMGTPCHYARLSRERNDMLVVFLAVAFLIVVLTVEAWGSICGRARSVFGCQGAIRLEDDEERAVAAHQPLSIQASEDVSSLELPGFKSRYYNGIFLAMAGLLVQLDLLGKVLTACKGGDDALVMIEMDSD</sequence>
<dbReference type="Proteomes" id="UP001174936">
    <property type="component" value="Unassembled WGS sequence"/>
</dbReference>
<accession>A0AA39YPZ3</accession>
<keyword evidence="3" id="KW-0732">Signal</keyword>
<feature type="compositionally biased region" description="Basic and acidic residues" evidence="1">
    <location>
        <begin position="116"/>
        <end position="132"/>
    </location>
</feature>
<name>A0AA39YPZ3_9PEZI</name>
<keyword evidence="2" id="KW-0812">Transmembrane</keyword>
<proteinExistence type="predicted"/>
<evidence type="ECO:0000256" key="2">
    <source>
        <dbReference type="SAM" id="Phobius"/>
    </source>
</evidence>
<keyword evidence="2" id="KW-0472">Membrane</keyword>
<evidence type="ECO:0000256" key="1">
    <source>
        <dbReference type="SAM" id="MobiDB-lite"/>
    </source>
</evidence>
<evidence type="ECO:0000313" key="5">
    <source>
        <dbReference type="Proteomes" id="UP001174936"/>
    </source>
</evidence>
<evidence type="ECO:0000313" key="4">
    <source>
        <dbReference type="EMBL" id="KAK0655915.1"/>
    </source>
</evidence>
<evidence type="ECO:0000256" key="3">
    <source>
        <dbReference type="SAM" id="SignalP"/>
    </source>
</evidence>
<dbReference type="EMBL" id="JAULSV010000001">
    <property type="protein sequence ID" value="KAK0655915.1"/>
    <property type="molecule type" value="Genomic_DNA"/>
</dbReference>
<comment type="caution">
    <text evidence="4">The sequence shown here is derived from an EMBL/GenBank/DDBJ whole genome shotgun (WGS) entry which is preliminary data.</text>
</comment>
<feature type="region of interest" description="Disordered" evidence="1">
    <location>
        <begin position="109"/>
        <end position="132"/>
    </location>
</feature>
<dbReference type="AlphaFoldDB" id="A0AA39YPZ3"/>
<protein>
    <submittedName>
        <fullName evidence="4">Uncharacterized protein</fullName>
    </submittedName>
</protein>
<feature type="region of interest" description="Disordered" evidence="1">
    <location>
        <begin position="30"/>
        <end position="50"/>
    </location>
</feature>
<keyword evidence="2" id="KW-1133">Transmembrane helix</keyword>
<feature type="transmembrane region" description="Helical" evidence="2">
    <location>
        <begin position="171"/>
        <end position="191"/>
    </location>
</feature>
<gene>
    <name evidence="4" type="ORF">B0T16DRAFT_384706</name>
</gene>
<feature type="chain" id="PRO_5041362762" evidence="3">
    <location>
        <begin position="19"/>
        <end position="283"/>
    </location>
</feature>
<keyword evidence="5" id="KW-1185">Reference proteome</keyword>
<reference evidence="4" key="1">
    <citation type="submission" date="2023-06" db="EMBL/GenBank/DDBJ databases">
        <title>Genome-scale phylogeny and comparative genomics of the fungal order Sordariales.</title>
        <authorList>
            <consortium name="Lawrence Berkeley National Laboratory"/>
            <person name="Hensen N."/>
            <person name="Bonometti L."/>
            <person name="Westerberg I."/>
            <person name="Brannstrom I.O."/>
            <person name="Guillou S."/>
            <person name="Cros-Aarteil S."/>
            <person name="Calhoun S."/>
            <person name="Haridas S."/>
            <person name="Kuo A."/>
            <person name="Mondo S."/>
            <person name="Pangilinan J."/>
            <person name="Riley R."/>
            <person name="Labutti K."/>
            <person name="Andreopoulos B."/>
            <person name="Lipzen A."/>
            <person name="Chen C."/>
            <person name="Yanf M."/>
            <person name="Daum C."/>
            <person name="Ng V."/>
            <person name="Clum A."/>
            <person name="Steindorff A."/>
            <person name="Ohm R."/>
            <person name="Martin F."/>
            <person name="Silar P."/>
            <person name="Natvig D."/>
            <person name="Lalanne C."/>
            <person name="Gautier V."/>
            <person name="Ament-Velasquez S.L."/>
            <person name="Kruys A."/>
            <person name="Hutchinson M.I."/>
            <person name="Powell A.J."/>
            <person name="Barry K."/>
            <person name="Miller A.N."/>
            <person name="Grigoriev I.V."/>
            <person name="Debuchy R."/>
            <person name="Gladieux P."/>
            <person name="Thoren M.H."/>
            <person name="Johannesson H."/>
        </authorList>
    </citation>
    <scope>NUCLEOTIDE SEQUENCE</scope>
    <source>
        <strain evidence="4">SMH2532-1</strain>
    </source>
</reference>